<dbReference type="Proteomes" id="UP000765509">
    <property type="component" value="Unassembled WGS sequence"/>
</dbReference>
<organism evidence="1 2">
    <name type="scientific">Austropuccinia psidii MF-1</name>
    <dbReference type="NCBI Taxonomy" id="1389203"/>
    <lineage>
        <taxon>Eukaryota</taxon>
        <taxon>Fungi</taxon>
        <taxon>Dikarya</taxon>
        <taxon>Basidiomycota</taxon>
        <taxon>Pucciniomycotina</taxon>
        <taxon>Pucciniomycetes</taxon>
        <taxon>Pucciniales</taxon>
        <taxon>Sphaerophragmiaceae</taxon>
        <taxon>Austropuccinia</taxon>
    </lineage>
</organism>
<sequence length="151" mass="15833">MPTFPFLQYLGGRKWKRRVVFLSSTGTGCRLELLGGDHGGIGDCLTVETKAGLAVEGLGEGGGIENGMVERTGWKSLGVQGTTCLWNLLAEGWEGEVLDWHPAELSTTSTSSPSSSSLPSALGLVGESASHLILLTTPSVLILEMGSSELE</sequence>
<protein>
    <submittedName>
        <fullName evidence="1">Uncharacterized protein</fullName>
    </submittedName>
</protein>
<name>A0A9Q3BBM3_9BASI</name>
<gene>
    <name evidence="1" type="ORF">O181_002059</name>
</gene>
<dbReference type="EMBL" id="AVOT02000331">
    <property type="protein sequence ID" value="MBW0462344.1"/>
    <property type="molecule type" value="Genomic_DNA"/>
</dbReference>
<comment type="caution">
    <text evidence="1">The sequence shown here is derived from an EMBL/GenBank/DDBJ whole genome shotgun (WGS) entry which is preliminary data.</text>
</comment>
<evidence type="ECO:0000313" key="1">
    <source>
        <dbReference type="EMBL" id="MBW0462344.1"/>
    </source>
</evidence>
<proteinExistence type="predicted"/>
<keyword evidence="2" id="KW-1185">Reference proteome</keyword>
<evidence type="ECO:0000313" key="2">
    <source>
        <dbReference type="Proteomes" id="UP000765509"/>
    </source>
</evidence>
<accession>A0A9Q3BBM3</accession>
<reference evidence="1" key="1">
    <citation type="submission" date="2021-03" db="EMBL/GenBank/DDBJ databases">
        <title>Draft genome sequence of rust myrtle Austropuccinia psidii MF-1, a brazilian biotype.</title>
        <authorList>
            <person name="Quecine M.C."/>
            <person name="Pachon D.M.R."/>
            <person name="Bonatelli M.L."/>
            <person name="Correr F.H."/>
            <person name="Franceschini L.M."/>
            <person name="Leite T.F."/>
            <person name="Margarido G.R.A."/>
            <person name="Almeida C.A."/>
            <person name="Ferrarezi J.A."/>
            <person name="Labate C.A."/>
        </authorList>
    </citation>
    <scope>NUCLEOTIDE SEQUENCE</scope>
    <source>
        <strain evidence="1">MF-1</strain>
    </source>
</reference>
<dbReference type="AlphaFoldDB" id="A0A9Q3BBM3"/>